<evidence type="ECO:0000313" key="4">
    <source>
        <dbReference type="EMBL" id="KTC81410.1"/>
    </source>
</evidence>
<accession>A0A0W0SDG5</accession>
<keyword evidence="2 4" id="KW-0012">Acyltransferase</keyword>
<dbReference type="InterPro" id="IPR016181">
    <property type="entry name" value="Acyl_CoA_acyltransferase"/>
</dbReference>
<gene>
    <name evidence="4" type="primary">wecD</name>
    <name evidence="4" type="ORF">Lbru_1930</name>
</gene>
<dbReference type="PANTHER" id="PTHR43877:SF2">
    <property type="entry name" value="AMINOALKYLPHOSPHONATE N-ACETYLTRANSFERASE-RELATED"/>
    <property type="match status" value="1"/>
</dbReference>
<keyword evidence="5" id="KW-1185">Reference proteome</keyword>
<dbReference type="EC" id="2.3.1.210" evidence="4"/>
<dbReference type="InterPro" id="IPR050832">
    <property type="entry name" value="Bact_Acetyltransf"/>
</dbReference>
<feature type="domain" description="N-acetyltransferase" evidence="3">
    <location>
        <begin position="87"/>
        <end position="234"/>
    </location>
</feature>
<evidence type="ECO:0000256" key="2">
    <source>
        <dbReference type="ARBA" id="ARBA00023315"/>
    </source>
</evidence>
<evidence type="ECO:0000256" key="1">
    <source>
        <dbReference type="ARBA" id="ARBA00022679"/>
    </source>
</evidence>
<dbReference type="SUPFAM" id="SSF55729">
    <property type="entry name" value="Acyl-CoA N-acyltransferases (Nat)"/>
    <property type="match status" value="1"/>
</dbReference>
<dbReference type="OrthoDB" id="6057229at2"/>
<dbReference type="Pfam" id="PF00583">
    <property type="entry name" value="Acetyltransf_1"/>
    <property type="match status" value="1"/>
</dbReference>
<protein>
    <submittedName>
        <fullName evidence="4">dTDP-fucosamine acetyltransferase</fullName>
        <ecNumber evidence="4">2.3.1.210</ecNumber>
    </submittedName>
</protein>
<evidence type="ECO:0000259" key="3">
    <source>
        <dbReference type="PROSITE" id="PS51186"/>
    </source>
</evidence>
<comment type="caution">
    <text evidence="4">The sequence shown here is derived from an EMBL/GenBank/DDBJ whole genome shotgun (WGS) entry which is preliminary data.</text>
</comment>
<dbReference type="PATRIC" id="fig|29422.6.peg.2059"/>
<dbReference type="STRING" id="29422.Lbru_1930"/>
<keyword evidence="1 4" id="KW-0808">Transferase</keyword>
<dbReference type="AlphaFoldDB" id="A0A0W0SDG5"/>
<organism evidence="4 5">
    <name type="scientific">Legionella brunensis</name>
    <dbReference type="NCBI Taxonomy" id="29422"/>
    <lineage>
        <taxon>Bacteria</taxon>
        <taxon>Pseudomonadati</taxon>
        <taxon>Pseudomonadota</taxon>
        <taxon>Gammaproteobacteria</taxon>
        <taxon>Legionellales</taxon>
        <taxon>Legionellaceae</taxon>
        <taxon>Legionella</taxon>
    </lineage>
</organism>
<dbReference type="PROSITE" id="PS51186">
    <property type="entry name" value="GNAT"/>
    <property type="match status" value="1"/>
</dbReference>
<dbReference type="GO" id="GO:0016747">
    <property type="term" value="F:acyltransferase activity, transferring groups other than amino-acyl groups"/>
    <property type="evidence" value="ECO:0007669"/>
    <property type="project" value="InterPro"/>
</dbReference>
<sequence>MVCSLIHYKEWDSNFFEKKIFDLDVKQSKSLSLAYLDSLCDEIIQAKISAKDTEKLDELQQLGFLIAETEMCFEKLLLEFECSNLNSKIELADLNDIVAVTSLASQAFAFSRFRSPWYKTDDSARFYSEWAKNAILARHDDLCLKMEDEQSRLVGFVTGKLLDKETTRIGLICTDKLVRGKKVGFNLLAAIENWSRVQGASKILVNTQGSNLRACNFYLQNGYRLREINYWLYR</sequence>
<name>A0A0W0SDG5_9GAMM</name>
<dbReference type="InterPro" id="IPR000182">
    <property type="entry name" value="GNAT_dom"/>
</dbReference>
<dbReference type="RefSeq" id="WP_058441929.1">
    <property type="nucleotide sequence ID" value="NZ_CAAAHU010000002.1"/>
</dbReference>
<proteinExistence type="predicted"/>
<dbReference type="Gene3D" id="3.40.630.30">
    <property type="match status" value="1"/>
</dbReference>
<dbReference type="EMBL" id="LNXV01000029">
    <property type="protein sequence ID" value="KTC81410.1"/>
    <property type="molecule type" value="Genomic_DNA"/>
</dbReference>
<dbReference type="Proteomes" id="UP000054742">
    <property type="component" value="Unassembled WGS sequence"/>
</dbReference>
<evidence type="ECO:0000313" key="5">
    <source>
        <dbReference type="Proteomes" id="UP000054742"/>
    </source>
</evidence>
<dbReference type="PANTHER" id="PTHR43877">
    <property type="entry name" value="AMINOALKYLPHOSPHONATE N-ACETYLTRANSFERASE-RELATED-RELATED"/>
    <property type="match status" value="1"/>
</dbReference>
<reference evidence="4 5" key="1">
    <citation type="submission" date="2015-11" db="EMBL/GenBank/DDBJ databases">
        <title>Genomic analysis of 38 Legionella species identifies large and diverse effector repertoires.</title>
        <authorList>
            <person name="Burstein D."/>
            <person name="Amaro F."/>
            <person name="Zusman T."/>
            <person name="Lifshitz Z."/>
            <person name="Cohen O."/>
            <person name="Gilbert J.A."/>
            <person name="Pupko T."/>
            <person name="Shuman H.A."/>
            <person name="Segal G."/>
        </authorList>
    </citation>
    <scope>NUCLEOTIDE SEQUENCE [LARGE SCALE GENOMIC DNA]</scope>
    <source>
        <strain evidence="4 5">ATCC 43878</strain>
    </source>
</reference>